<reference evidence="1" key="1">
    <citation type="submission" date="2021-08" db="EMBL/GenBank/DDBJ databases">
        <title>WGS assembly of Ceratopteris richardii.</title>
        <authorList>
            <person name="Marchant D.B."/>
            <person name="Chen G."/>
            <person name="Jenkins J."/>
            <person name="Shu S."/>
            <person name="Leebens-Mack J."/>
            <person name="Grimwood J."/>
            <person name="Schmutz J."/>
            <person name="Soltis P."/>
            <person name="Soltis D."/>
            <person name="Chen Z.-H."/>
        </authorList>
    </citation>
    <scope>NUCLEOTIDE SEQUENCE</scope>
    <source>
        <strain evidence="1">Whitten #5841</strain>
        <tissue evidence="1">Leaf</tissue>
    </source>
</reference>
<proteinExistence type="predicted"/>
<comment type="caution">
    <text evidence="1">The sequence shown here is derived from an EMBL/GenBank/DDBJ whole genome shotgun (WGS) entry which is preliminary data.</text>
</comment>
<accession>A0A8T2VMT2</accession>
<organism evidence="1 2">
    <name type="scientific">Ceratopteris richardii</name>
    <name type="common">Triangle waterfern</name>
    <dbReference type="NCBI Taxonomy" id="49495"/>
    <lineage>
        <taxon>Eukaryota</taxon>
        <taxon>Viridiplantae</taxon>
        <taxon>Streptophyta</taxon>
        <taxon>Embryophyta</taxon>
        <taxon>Tracheophyta</taxon>
        <taxon>Polypodiopsida</taxon>
        <taxon>Polypodiidae</taxon>
        <taxon>Polypodiales</taxon>
        <taxon>Pteridineae</taxon>
        <taxon>Pteridaceae</taxon>
        <taxon>Parkerioideae</taxon>
        <taxon>Ceratopteris</taxon>
    </lineage>
</organism>
<evidence type="ECO:0000313" key="2">
    <source>
        <dbReference type="Proteomes" id="UP000825935"/>
    </source>
</evidence>
<keyword evidence="2" id="KW-1185">Reference proteome</keyword>
<name>A0A8T2VMT2_CERRI</name>
<sequence>MMLLFVSVCTIFAKRMEFHEQQDNKTNFFGKCSASVCMITNRQTTGFNQTEKQPLFKCLTHYSSIRNTRNSLYMRTGDFFSQGSTFQDFF</sequence>
<dbReference type="EMBL" id="CM035406">
    <property type="protein sequence ID" value="KAH7446865.1"/>
    <property type="molecule type" value="Genomic_DNA"/>
</dbReference>
<dbReference type="Proteomes" id="UP000825935">
    <property type="component" value="Chromosome 1"/>
</dbReference>
<evidence type="ECO:0000313" key="1">
    <source>
        <dbReference type="EMBL" id="KAH7446865.1"/>
    </source>
</evidence>
<dbReference type="AlphaFoldDB" id="A0A8T2VMT2"/>
<gene>
    <name evidence="1" type="ORF">KP509_01G079600</name>
</gene>
<protein>
    <submittedName>
        <fullName evidence="1">Uncharacterized protein</fullName>
    </submittedName>
</protein>